<evidence type="ECO:0000313" key="5">
    <source>
        <dbReference type="Proteomes" id="UP000756132"/>
    </source>
</evidence>
<feature type="region of interest" description="Disordered" evidence="1">
    <location>
        <begin position="559"/>
        <end position="623"/>
    </location>
</feature>
<keyword evidence="5" id="KW-1185">Reference proteome</keyword>
<organism evidence="4 5">
    <name type="scientific">Passalora fulva</name>
    <name type="common">Tomato leaf mold</name>
    <name type="synonym">Cladosporium fulvum</name>
    <dbReference type="NCBI Taxonomy" id="5499"/>
    <lineage>
        <taxon>Eukaryota</taxon>
        <taxon>Fungi</taxon>
        <taxon>Dikarya</taxon>
        <taxon>Ascomycota</taxon>
        <taxon>Pezizomycotina</taxon>
        <taxon>Dothideomycetes</taxon>
        <taxon>Dothideomycetidae</taxon>
        <taxon>Mycosphaerellales</taxon>
        <taxon>Mycosphaerellaceae</taxon>
        <taxon>Fulvia</taxon>
    </lineage>
</organism>
<accession>A0A9Q8LCN2</accession>
<dbReference type="GeneID" id="71988429"/>
<dbReference type="KEGG" id="ffu:CLAFUR5_08551"/>
<dbReference type="InterPro" id="IPR039535">
    <property type="entry name" value="ASST-like"/>
</dbReference>
<dbReference type="PANTHER" id="PTHR35340">
    <property type="entry name" value="PQQ ENZYME REPEAT PROTEIN-RELATED"/>
    <property type="match status" value="1"/>
</dbReference>
<evidence type="ECO:0000256" key="2">
    <source>
        <dbReference type="SAM" id="Phobius"/>
    </source>
</evidence>
<reference evidence="4" key="2">
    <citation type="journal article" date="2022" name="Microb. Genom.">
        <title>A chromosome-scale genome assembly of the tomato pathogen Cladosporium fulvum reveals a compartmentalized genome architecture and the presence of a dispensable chromosome.</title>
        <authorList>
            <person name="Zaccaron A.Z."/>
            <person name="Chen L.H."/>
            <person name="Samaras A."/>
            <person name="Stergiopoulos I."/>
        </authorList>
    </citation>
    <scope>NUCLEOTIDE SEQUENCE</scope>
    <source>
        <strain evidence="4">Race5_Kim</strain>
    </source>
</reference>
<dbReference type="PANTHER" id="PTHR35340:SF8">
    <property type="entry name" value="ASST-DOMAIN-CONTAINING PROTEIN"/>
    <property type="match status" value="1"/>
</dbReference>
<evidence type="ECO:0008006" key="6">
    <source>
        <dbReference type="Google" id="ProtNLM"/>
    </source>
</evidence>
<dbReference type="InterPro" id="IPR053143">
    <property type="entry name" value="Arylsulfate_ST"/>
</dbReference>
<dbReference type="Proteomes" id="UP000756132">
    <property type="component" value="Chromosome 3"/>
</dbReference>
<dbReference type="OrthoDB" id="5427350at2759"/>
<reference evidence="4" key="1">
    <citation type="submission" date="2021-12" db="EMBL/GenBank/DDBJ databases">
        <authorList>
            <person name="Zaccaron A."/>
            <person name="Stergiopoulos I."/>
        </authorList>
    </citation>
    <scope>NUCLEOTIDE SEQUENCE</scope>
    <source>
        <strain evidence="4">Race5_Kim</strain>
    </source>
</reference>
<gene>
    <name evidence="4" type="ORF">CLAFUR5_08551</name>
</gene>
<proteinExistence type="predicted"/>
<name>A0A9Q8LCN2_PASFU</name>
<evidence type="ECO:0000313" key="4">
    <source>
        <dbReference type="EMBL" id="UJO15081.1"/>
    </source>
</evidence>
<dbReference type="RefSeq" id="XP_047759447.1">
    <property type="nucleotide sequence ID" value="XM_047907699.1"/>
</dbReference>
<keyword evidence="3" id="KW-0732">Signal</keyword>
<feature type="signal peptide" evidence="3">
    <location>
        <begin position="1"/>
        <end position="20"/>
    </location>
</feature>
<feature type="compositionally biased region" description="Acidic residues" evidence="1">
    <location>
        <begin position="574"/>
        <end position="587"/>
    </location>
</feature>
<evidence type="ECO:0000256" key="1">
    <source>
        <dbReference type="SAM" id="MobiDB-lite"/>
    </source>
</evidence>
<evidence type="ECO:0000256" key="3">
    <source>
        <dbReference type="SAM" id="SignalP"/>
    </source>
</evidence>
<keyword evidence="2" id="KW-0472">Membrane</keyword>
<feature type="transmembrane region" description="Helical" evidence="2">
    <location>
        <begin position="645"/>
        <end position="663"/>
    </location>
</feature>
<dbReference type="EMBL" id="CP090165">
    <property type="protein sequence ID" value="UJO15081.1"/>
    <property type="molecule type" value="Genomic_DNA"/>
</dbReference>
<keyword evidence="2" id="KW-1133">Transmembrane helix</keyword>
<dbReference type="OMA" id="MHEFNIM"/>
<feature type="chain" id="PRO_5040228667" description="ASST-domain-containing protein" evidence="3">
    <location>
        <begin position="21"/>
        <end position="698"/>
    </location>
</feature>
<protein>
    <recommendedName>
        <fullName evidence="6">ASST-domain-containing protein</fullName>
    </recommendedName>
</protein>
<feature type="compositionally biased region" description="Low complexity" evidence="1">
    <location>
        <begin position="607"/>
        <end position="618"/>
    </location>
</feature>
<sequence>MTRRLAAFAILSTALSHVRAAFDIGYGDDSDLTNFVTRPEIKVPVFEVQVYKPEQVTPGYWFVAAYAFISQQSHAGNYYQPCQSGPTIYDGEGNLVWSGACAKKNQNTCDFRAWNFNGTNYLSAIFTPYNGNNDTQGHGVFMDNSYNELYEVHNPVTIDNFNMHELNIVDGGTRAINILFNPVKLELKELNQPGAGWVADIGFRETDLTTGETTFEWWAAQGGHVSLAESKRPTENLGRQYPASWNWFHGNAVEKNEEGDYLLSARYLDTIFKISGKTGKILWRLGGYNTSFDQDFVFSRQHDSRWLHSGKDKEIVSFLNNAADDQSTDESNGMVSRTSSAMIVELDHTKSPPTARILRNILRPDGLLSRLRGNHQVQSNGNSFVCWSENAYISEHAPDGELLMEAAWRSRRFVTYRGYKFNFTAVPKEAIAAKGFTYGTSAAKATTVVYVSWNGATEVETWRFKAPPGPHGSHKAETLGTKNKTGFETQFQVDGFHHTVFVEGIAANGSVLGTSGRIIITPPVEWENVPQDVLVDTAEKDDPKFKSRFGTGKTRHHFQLNHSVHDAATTNSDSDADTDDNIQDDLNETQHTKHEGAMTPSGDIKIKGTQGTQGTKATTEPKEPTITTLKSKAQEFLAHPTGSQLMIWLLGANGLLVGTVLAFRRPGYYRRSSSKLGRRIRRAWSPSSRDEKRVGEAE</sequence>
<keyword evidence="2" id="KW-0812">Transmembrane</keyword>
<dbReference type="Pfam" id="PF14269">
    <property type="entry name" value="Arylsulfotran_2"/>
    <property type="match status" value="1"/>
</dbReference>
<dbReference type="AlphaFoldDB" id="A0A9Q8LCN2"/>